<dbReference type="GO" id="GO:0003964">
    <property type="term" value="F:RNA-directed DNA polymerase activity"/>
    <property type="evidence" value="ECO:0007669"/>
    <property type="project" value="UniProtKB-KW"/>
</dbReference>
<dbReference type="CDD" id="cd01650">
    <property type="entry name" value="RT_nLTR_like"/>
    <property type="match status" value="1"/>
</dbReference>
<accession>A0A226DDP4</accession>
<evidence type="ECO:0000313" key="4">
    <source>
        <dbReference type="Proteomes" id="UP000198287"/>
    </source>
</evidence>
<keyword evidence="3" id="KW-0695">RNA-directed DNA polymerase</keyword>
<evidence type="ECO:0000259" key="2">
    <source>
        <dbReference type="PROSITE" id="PS50878"/>
    </source>
</evidence>
<gene>
    <name evidence="3" type="ORF">Fcan01_22438</name>
</gene>
<protein>
    <submittedName>
        <fullName evidence="3">Putative RNA-directed DNA polymerase from transposon BS</fullName>
    </submittedName>
</protein>
<dbReference type="InterPro" id="IPR043502">
    <property type="entry name" value="DNA/RNA_pol_sf"/>
</dbReference>
<name>A0A226DDP4_FOLCA</name>
<comment type="caution">
    <text evidence="3">The sequence shown here is derived from an EMBL/GenBank/DDBJ whole genome shotgun (WGS) entry which is preliminary data.</text>
</comment>
<dbReference type="OrthoDB" id="445826at2759"/>
<dbReference type="Proteomes" id="UP000198287">
    <property type="component" value="Unassembled WGS sequence"/>
</dbReference>
<dbReference type="SUPFAM" id="SSF56672">
    <property type="entry name" value="DNA/RNA polymerases"/>
    <property type="match status" value="1"/>
</dbReference>
<keyword evidence="3" id="KW-0548">Nucleotidyltransferase</keyword>
<dbReference type="STRING" id="158441.A0A226DDP4"/>
<dbReference type="Pfam" id="PF00078">
    <property type="entry name" value="RVT_1"/>
    <property type="match status" value="1"/>
</dbReference>
<dbReference type="Gene3D" id="3.30.70.270">
    <property type="match status" value="1"/>
</dbReference>
<keyword evidence="3" id="KW-0808">Transferase</keyword>
<evidence type="ECO:0000256" key="1">
    <source>
        <dbReference type="SAM" id="MobiDB-lite"/>
    </source>
</evidence>
<organism evidence="3 4">
    <name type="scientific">Folsomia candida</name>
    <name type="common">Springtail</name>
    <dbReference type="NCBI Taxonomy" id="158441"/>
    <lineage>
        <taxon>Eukaryota</taxon>
        <taxon>Metazoa</taxon>
        <taxon>Ecdysozoa</taxon>
        <taxon>Arthropoda</taxon>
        <taxon>Hexapoda</taxon>
        <taxon>Collembola</taxon>
        <taxon>Entomobryomorpha</taxon>
        <taxon>Isotomoidea</taxon>
        <taxon>Isotomidae</taxon>
        <taxon>Proisotominae</taxon>
        <taxon>Folsomia</taxon>
    </lineage>
</organism>
<dbReference type="InterPro" id="IPR043128">
    <property type="entry name" value="Rev_trsase/Diguanyl_cyclase"/>
</dbReference>
<dbReference type="PROSITE" id="PS50878">
    <property type="entry name" value="RT_POL"/>
    <property type="match status" value="1"/>
</dbReference>
<feature type="compositionally biased region" description="Polar residues" evidence="1">
    <location>
        <begin position="645"/>
        <end position="658"/>
    </location>
</feature>
<dbReference type="AlphaFoldDB" id="A0A226DDP4"/>
<evidence type="ECO:0000313" key="3">
    <source>
        <dbReference type="EMBL" id="OXA42711.1"/>
    </source>
</evidence>
<dbReference type="OMA" id="HERTIQV"/>
<reference evidence="3 4" key="1">
    <citation type="submission" date="2015-12" db="EMBL/GenBank/DDBJ databases">
        <title>The genome of Folsomia candida.</title>
        <authorList>
            <person name="Faddeeva A."/>
            <person name="Derks M.F."/>
            <person name="Anvar Y."/>
            <person name="Smit S."/>
            <person name="Van Straalen N."/>
            <person name="Roelofs D."/>
        </authorList>
    </citation>
    <scope>NUCLEOTIDE SEQUENCE [LARGE SCALE GENOMIC DNA]</scope>
    <source>
        <strain evidence="3 4">VU population</strain>
        <tissue evidence="3">Whole body</tissue>
    </source>
</reference>
<dbReference type="PANTHER" id="PTHR19446">
    <property type="entry name" value="REVERSE TRANSCRIPTASES"/>
    <property type="match status" value="1"/>
</dbReference>
<dbReference type="InterPro" id="IPR000477">
    <property type="entry name" value="RT_dom"/>
</dbReference>
<feature type="domain" description="Reverse transcriptase" evidence="2">
    <location>
        <begin position="329"/>
        <end position="595"/>
    </location>
</feature>
<proteinExistence type="predicted"/>
<feature type="region of interest" description="Disordered" evidence="1">
    <location>
        <begin position="642"/>
        <end position="681"/>
    </location>
</feature>
<dbReference type="EMBL" id="LNIX01000025">
    <property type="protein sequence ID" value="OXA42711.1"/>
    <property type="molecule type" value="Genomic_DNA"/>
</dbReference>
<keyword evidence="4" id="KW-1185">Reference proteome</keyword>
<sequence length="701" mass="80156">MLSDPVLGISGPQANFSWRPKPLAHSALAMPLYKFGVFISYDYHAHPWLLRTSGFNGCTFRINRAARFVPEENKLSSSAAKRKKTGDDVLKLYETDDTKMLFLSQLQRLVLLEQLKCAFIENKYEIFTKFVTSALDIHAPLKTFSVKHKRKKWINGEYEKLNHNNITIKKRAIKSNSDADWAEVKTMRNKLTHLKHKLKAHAIKLAVDKSEIQSKECWKIFNEESGRIKRNYEIPSLIIGREVIADEKSKLNALCESFIQPQINLPPYINHSPNTTDPLCEIQFTTEEIEQAIDKLNINKPTGADGIPPKFYKLCKSSITPILTYLFNEMLRVGIFPQEQKRAIVIPVYKGSGPMSSPKSYRPVSVLSTFSKLLESLVYERMADYLTKTNQLCPQQHAYRRERSTQSAVLLLTDEIRANADKGEITGTLMVDFSGAFDNMVHVRLLQKLKAMRIEGSLLKWFGSYFHERTIQVRKGMTKSDIRPLHRGTPQGSSLSGLLWNAYIDDIPAHLHHCFSYIYADDVIIFLSSKSLPEIEKKLQEDLNNLMKWCQENGMYINSLKTKSMMFYARSPKNENCKLKISANNVPLEQMGPKIDLKLHHSGKTLCQVGIMRKKIVNQLKREGIIISESPVSKLKNFVGKRNQARNLGTPQRPNASPQKVRKPTPFQQMDAGAKNERTPPQNHLEMKCKISGHTLERIIQ</sequence>